<protein>
    <submittedName>
        <fullName evidence="2">NUDIX domain-containing protein</fullName>
    </submittedName>
</protein>
<dbReference type="InterPro" id="IPR015797">
    <property type="entry name" value="NUDIX_hydrolase-like_dom_sf"/>
</dbReference>
<gene>
    <name evidence="2" type="ORF">ENP13_03075</name>
</gene>
<comment type="caution">
    <text evidence="2">The sequence shown here is derived from an EMBL/GenBank/DDBJ whole genome shotgun (WGS) entry which is preliminary data.</text>
</comment>
<dbReference type="EMBL" id="DSID01000240">
    <property type="protein sequence ID" value="HEX70209.1"/>
    <property type="molecule type" value="Genomic_DNA"/>
</dbReference>
<reference evidence="2" key="1">
    <citation type="journal article" date="2020" name="mSystems">
        <title>Genome- and Community-Level Interaction Insights into Carbon Utilization and Element Cycling Functions of Hydrothermarchaeota in Hydrothermal Sediment.</title>
        <authorList>
            <person name="Zhou Z."/>
            <person name="Liu Y."/>
            <person name="Xu W."/>
            <person name="Pan J."/>
            <person name="Luo Z.H."/>
            <person name="Li M."/>
        </authorList>
    </citation>
    <scope>NUCLEOTIDE SEQUENCE [LARGE SCALE GENOMIC DNA]</scope>
    <source>
        <strain evidence="2">SpSt-192</strain>
    </source>
</reference>
<evidence type="ECO:0000313" key="2">
    <source>
        <dbReference type="EMBL" id="HEX70209.1"/>
    </source>
</evidence>
<sequence>MPKIVSDIVDVYVFRHYRKTAQFLLLHRRPDVPLGNTWQAVHGKILPHERAVEAALRELRDQTGLVPQKLYSADFINQFYDHTTDSIVLAPSFAALVESRAKLQLASEYNDYAWCDLEETVARLPWTGQRWAVRHIYDVIALGGEEAEFYALT</sequence>
<accession>A0A7C2W7P9</accession>
<dbReference type="Gene3D" id="3.90.79.10">
    <property type="entry name" value="Nucleoside Triphosphate Pyrophosphohydrolase"/>
    <property type="match status" value="1"/>
</dbReference>
<evidence type="ECO:0000259" key="1">
    <source>
        <dbReference type="PROSITE" id="PS51462"/>
    </source>
</evidence>
<proteinExistence type="predicted"/>
<dbReference type="Pfam" id="PF00293">
    <property type="entry name" value="NUDIX"/>
    <property type="match status" value="1"/>
</dbReference>
<organism evidence="2">
    <name type="scientific">Thermorudis sp</name>
    <dbReference type="NCBI Taxonomy" id="1969470"/>
    <lineage>
        <taxon>Bacteria</taxon>
        <taxon>Pseudomonadati</taxon>
        <taxon>Thermomicrobiota</taxon>
        <taxon>Thermomicrobia</taxon>
        <taxon>Thermomicrobia incertae sedis</taxon>
        <taxon>Thermorudis</taxon>
    </lineage>
</organism>
<feature type="domain" description="Nudix hydrolase" evidence="1">
    <location>
        <begin position="4"/>
        <end position="138"/>
    </location>
</feature>
<dbReference type="PROSITE" id="PS51462">
    <property type="entry name" value="NUDIX"/>
    <property type="match status" value="1"/>
</dbReference>
<dbReference type="SUPFAM" id="SSF55811">
    <property type="entry name" value="Nudix"/>
    <property type="match status" value="1"/>
</dbReference>
<dbReference type="InterPro" id="IPR000086">
    <property type="entry name" value="NUDIX_hydrolase_dom"/>
</dbReference>
<dbReference type="AlphaFoldDB" id="A0A7C2W7P9"/>
<name>A0A7C2W7P9_9BACT</name>